<feature type="region of interest" description="Disordered" evidence="1">
    <location>
        <begin position="1"/>
        <end position="127"/>
    </location>
</feature>
<evidence type="ECO:0000256" key="1">
    <source>
        <dbReference type="SAM" id="MobiDB-lite"/>
    </source>
</evidence>
<dbReference type="OrthoDB" id="4078061at2759"/>
<name>A0A8H7ZJF3_9ASCO</name>
<feature type="region of interest" description="Disordered" evidence="1">
    <location>
        <begin position="242"/>
        <end position="289"/>
    </location>
</feature>
<protein>
    <submittedName>
        <fullName evidence="2">Uncharacterized protein</fullName>
    </submittedName>
</protein>
<dbReference type="RefSeq" id="XP_067550402.1">
    <property type="nucleotide sequence ID" value="XM_067692758.1"/>
</dbReference>
<sequence length="289" mass="32112">MGSAASKQGGRKLSKTITESVSKPIKRSEIDILNAQKQASPSNANPNHLHHPNTTASPTPLSGNGQTASTTPDESLSQNETAFRANTATTFDPKSLHNKIGRQTSTSPEGKDGGDPHEQGTSTYDKGFIDSLNQLGKQIKTVEFNPAKDKNASAIKQLNERKRLYELGEKEIKDQMSQNFHDGKEIFKTMVHPQTLTAILRDLKDPRVDNETIAKDYQLNPEFLSNIGDVFQVPTTVKQFEEETKADEVGHKTVPQQRRSIHEKEDETTSETVDGETYKKLQKRLSLDD</sequence>
<dbReference type="AlphaFoldDB" id="A0A8H7ZJF3"/>
<gene>
    <name evidence="2" type="ORF">I9W82_000376</name>
</gene>
<proteinExistence type="predicted"/>
<dbReference type="Proteomes" id="UP000669133">
    <property type="component" value="Unassembled WGS sequence"/>
</dbReference>
<evidence type="ECO:0000313" key="2">
    <source>
        <dbReference type="EMBL" id="KAG5421286.1"/>
    </source>
</evidence>
<feature type="compositionally biased region" description="Basic and acidic residues" evidence="1">
    <location>
        <begin position="242"/>
        <end position="251"/>
    </location>
</feature>
<organism evidence="2 3">
    <name type="scientific">Candida metapsilosis</name>
    <dbReference type="NCBI Taxonomy" id="273372"/>
    <lineage>
        <taxon>Eukaryota</taxon>
        <taxon>Fungi</taxon>
        <taxon>Dikarya</taxon>
        <taxon>Ascomycota</taxon>
        <taxon>Saccharomycotina</taxon>
        <taxon>Pichiomycetes</taxon>
        <taxon>Debaryomycetaceae</taxon>
        <taxon>Candida/Lodderomyces clade</taxon>
        <taxon>Candida</taxon>
    </lineage>
</organism>
<reference evidence="2 3" key="1">
    <citation type="submission" date="2020-12" db="EMBL/GenBank/DDBJ databases">
        <title>Effect of drift, selection, and recombination on the evolution of hybrid genomes in Candida yeast pathogens.</title>
        <authorList>
            <person name="Mixao V."/>
            <person name="Ksiezopolska E."/>
            <person name="Saus E."/>
            <person name="Boekhout T."/>
            <person name="Gacser A."/>
            <person name="Gabaldon T."/>
        </authorList>
    </citation>
    <scope>NUCLEOTIDE SEQUENCE [LARGE SCALE GENOMIC DNA]</scope>
    <source>
        <strain evidence="2 3">BP57</strain>
    </source>
</reference>
<feature type="compositionally biased region" description="Polar residues" evidence="1">
    <location>
        <begin position="35"/>
        <end position="92"/>
    </location>
</feature>
<accession>A0A8H7ZJF3</accession>
<comment type="caution">
    <text evidence="2">The sequence shown here is derived from an EMBL/GenBank/DDBJ whole genome shotgun (WGS) entry which is preliminary data.</text>
</comment>
<evidence type="ECO:0000313" key="3">
    <source>
        <dbReference type="Proteomes" id="UP000669133"/>
    </source>
</evidence>
<feature type="compositionally biased region" description="Basic and acidic residues" evidence="1">
    <location>
        <begin position="109"/>
        <end position="118"/>
    </location>
</feature>
<keyword evidence="3" id="KW-1185">Reference proteome</keyword>
<dbReference type="EMBL" id="JAEOAQ010000001">
    <property type="protein sequence ID" value="KAG5421286.1"/>
    <property type="molecule type" value="Genomic_DNA"/>
</dbReference>
<dbReference type="GeneID" id="93649005"/>